<dbReference type="Gene3D" id="1.10.10.10">
    <property type="entry name" value="Winged helix-like DNA-binding domain superfamily/Winged helix DNA-binding domain"/>
    <property type="match status" value="1"/>
</dbReference>
<dbReference type="InterPro" id="IPR000847">
    <property type="entry name" value="LysR_HTH_N"/>
</dbReference>
<dbReference type="Pfam" id="PF03466">
    <property type="entry name" value="LysR_substrate"/>
    <property type="match status" value="1"/>
</dbReference>
<evidence type="ECO:0000256" key="1">
    <source>
        <dbReference type="ARBA" id="ARBA00009437"/>
    </source>
</evidence>
<comment type="caution">
    <text evidence="7">The sequence shown here is derived from an EMBL/GenBank/DDBJ whole genome shotgun (WGS) entry which is preliminary data.</text>
</comment>
<protein>
    <submittedName>
        <fullName evidence="7">LysR substrate-binding domain-containing protein</fullName>
    </submittedName>
</protein>
<sequence>MELRQLNYFVRVAENGSFSRAAIALQVAQPALSRQIAKLEEELGVPLMHRHGRGVTLTAAGDLLLASSRDVLNRLQATTRDIAEIASRLSGSAVVGLPPTVGRILSAPLARMFKQHFPAVKLQIVEGFSGNVLEWLSSGRIDVGVLYSDPGQAPMIAEPLVEEELMLIGAPGMPGSPGKKPIAFRAMARLPLILPSRPHGLRRLIDTLAADSAAELNVVMEVDSLHTMLELTRERLGFTILPAATIDGARGALEAFAIAEPNVTRTLYLATGPQRSTSIARRELARLVRGQIFSISGVGLWRPAVSPPP</sequence>
<name>A0ABT2LQC0_9HYPH</name>
<evidence type="ECO:0000256" key="3">
    <source>
        <dbReference type="ARBA" id="ARBA00023125"/>
    </source>
</evidence>
<dbReference type="Pfam" id="PF00126">
    <property type="entry name" value="HTH_1"/>
    <property type="match status" value="1"/>
</dbReference>
<feature type="domain" description="HTH lysR-type" evidence="6">
    <location>
        <begin position="1"/>
        <end position="58"/>
    </location>
</feature>
<dbReference type="EMBL" id="JAOCZP010000005">
    <property type="protein sequence ID" value="MCT7376745.1"/>
    <property type="molecule type" value="Genomic_DNA"/>
</dbReference>
<comment type="similarity">
    <text evidence="1">Belongs to the LysR transcriptional regulatory family.</text>
</comment>
<dbReference type="InterPro" id="IPR036388">
    <property type="entry name" value="WH-like_DNA-bd_sf"/>
</dbReference>
<keyword evidence="5" id="KW-0804">Transcription</keyword>
<reference evidence="7 8" key="1">
    <citation type="submission" date="2022-09" db="EMBL/GenBank/DDBJ databases">
        <title>Chelativorans salina sp. nov., a novel slightly halophilic bacterium isolated from a saline lake sediment enrichment.</title>
        <authorList>
            <person name="Gao L."/>
            <person name="Fang B.-Z."/>
            <person name="Li W.-J."/>
        </authorList>
    </citation>
    <scope>NUCLEOTIDE SEQUENCE [LARGE SCALE GENOMIC DNA]</scope>
    <source>
        <strain evidence="7 8">EGI FJ00035</strain>
    </source>
</reference>
<evidence type="ECO:0000259" key="6">
    <source>
        <dbReference type="PROSITE" id="PS50931"/>
    </source>
</evidence>
<accession>A0ABT2LQC0</accession>
<gene>
    <name evidence="7" type="ORF">N5A92_17065</name>
</gene>
<evidence type="ECO:0000256" key="4">
    <source>
        <dbReference type="ARBA" id="ARBA00023159"/>
    </source>
</evidence>
<dbReference type="Proteomes" id="UP001320831">
    <property type="component" value="Unassembled WGS sequence"/>
</dbReference>
<organism evidence="7 8">
    <name type="scientific">Chelativorans salis</name>
    <dbReference type="NCBI Taxonomy" id="2978478"/>
    <lineage>
        <taxon>Bacteria</taxon>
        <taxon>Pseudomonadati</taxon>
        <taxon>Pseudomonadota</taxon>
        <taxon>Alphaproteobacteria</taxon>
        <taxon>Hyphomicrobiales</taxon>
        <taxon>Phyllobacteriaceae</taxon>
        <taxon>Chelativorans</taxon>
    </lineage>
</organism>
<keyword evidence="2" id="KW-0805">Transcription regulation</keyword>
<keyword evidence="8" id="KW-1185">Reference proteome</keyword>
<evidence type="ECO:0000256" key="2">
    <source>
        <dbReference type="ARBA" id="ARBA00023015"/>
    </source>
</evidence>
<dbReference type="InterPro" id="IPR005119">
    <property type="entry name" value="LysR_subst-bd"/>
</dbReference>
<dbReference type="RefSeq" id="WP_260904912.1">
    <property type="nucleotide sequence ID" value="NZ_JAOCZP010000005.1"/>
</dbReference>
<dbReference type="PRINTS" id="PR00039">
    <property type="entry name" value="HTHLYSR"/>
</dbReference>
<dbReference type="PROSITE" id="PS50931">
    <property type="entry name" value="HTH_LYSR"/>
    <property type="match status" value="1"/>
</dbReference>
<dbReference type="SUPFAM" id="SSF46785">
    <property type="entry name" value="Winged helix' DNA-binding domain"/>
    <property type="match status" value="1"/>
</dbReference>
<evidence type="ECO:0000313" key="8">
    <source>
        <dbReference type="Proteomes" id="UP001320831"/>
    </source>
</evidence>
<proteinExistence type="inferred from homology"/>
<dbReference type="InterPro" id="IPR036390">
    <property type="entry name" value="WH_DNA-bd_sf"/>
</dbReference>
<evidence type="ECO:0000313" key="7">
    <source>
        <dbReference type="EMBL" id="MCT7376745.1"/>
    </source>
</evidence>
<dbReference type="PANTHER" id="PTHR30293:SF0">
    <property type="entry name" value="NITROGEN ASSIMILATION REGULATORY PROTEIN NAC"/>
    <property type="match status" value="1"/>
</dbReference>
<dbReference type="SUPFAM" id="SSF53850">
    <property type="entry name" value="Periplasmic binding protein-like II"/>
    <property type="match status" value="1"/>
</dbReference>
<keyword evidence="3" id="KW-0238">DNA-binding</keyword>
<keyword evidence="4" id="KW-0010">Activator</keyword>
<evidence type="ECO:0000256" key="5">
    <source>
        <dbReference type="ARBA" id="ARBA00023163"/>
    </source>
</evidence>
<dbReference type="Gene3D" id="3.40.190.290">
    <property type="match status" value="1"/>
</dbReference>
<dbReference type="PANTHER" id="PTHR30293">
    <property type="entry name" value="TRANSCRIPTIONAL REGULATORY PROTEIN NAC-RELATED"/>
    <property type="match status" value="1"/>
</dbReference>